<keyword evidence="1" id="KW-0282">Flagellum</keyword>
<sequence length="72" mass="8229">MIILTKLNRNKVTINALYIERIEETPDTYITLTSGRTLHVLESAADVSKLVTAFYQELTLLHTLPKLNRTDL</sequence>
<name>A0ABV8UVP2_9BACL</name>
<protein>
    <submittedName>
        <fullName evidence="1">Flagellar FlbD family protein</fullName>
    </submittedName>
</protein>
<comment type="caution">
    <text evidence="1">The sequence shown here is derived from an EMBL/GenBank/DDBJ whole genome shotgun (WGS) entry which is preliminary data.</text>
</comment>
<keyword evidence="1" id="KW-0966">Cell projection</keyword>
<reference evidence="2" key="1">
    <citation type="journal article" date="2019" name="Int. J. Syst. Evol. Microbiol.">
        <title>The Global Catalogue of Microorganisms (GCM) 10K type strain sequencing project: providing services to taxonomists for standard genome sequencing and annotation.</title>
        <authorList>
            <consortium name="The Broad Institute Genomics Platform"/>
            <consortium name="The Broad Institute Genome Sequencing Center for Infectious Disease"/>
            <person name="Wu L."/>
            <person name="Ma J."/>
        </authorList>
    </citation>
    <scope>NUCLEOTIDE SEQUENCE [LARGE SCALE GENOMIC DNA]</scope>
    <source>
        <strain evidence="2">CCUG 50353</strain>
    </source>
</reference>
<dbReference type="EMBL" id="JBHSEF010000022">
    <property type="protein sequence ID" value="MFC4355259.1"/>
    <property type="molecule type" value="Genomic_DNA"/>
</dbReference>
<dbReference type="PANTHER" id="PTHR39185:SF1">
    <property type="entry name" value="SWARMING MOTILITY PROTEIN SWRD"/>
    <property type="match status" value="1"/>
</dbReference>
<dbReference type="InterPro" id="IPR009384">
    <property type="entry name" value="SwrD-like"/>
</dbReference>
<keyword evidence="1" id="KW-0969">Cilium</keyword>
<dbReference type="Pfam" id="PF06289">
    <property type="entry name" value="FlbD"/>
    <property type="match status" value="1"/>
</dbReference>
<gene>
    <name evidence="1" type="ORF">ACFO0S_09395</name>
</gene>
<dbReference type="Proteomes" id="UP001595733">
    <property type="component" value="Unassembled WGS sequence"/>
</dbReference>
<evidence type="ECO:0000313" key="1">
    <source>
        <dbReference type="EMBL" id="MFC4355259.1"/>
    </source>
</evidence>
<accession>A0ABV8UVP2</accession>
<evidence type="ECO:0000313" key="2">
    <source>
        <dbReference type="Proteomes" id="UP001595733"/>
    </source>
</evidence>
<proteinExistence type="predicted"/>
<dbReference type="RefSeq" id="WP_378141669.1">
    <property type="nucleotide sequence ID" value="NZ_JBHSEF010000022.1"/>
</dbReference>
<dbReference type="PANTHER" id="PTHR39185">
    <property type="entry name" value="SWARMING MOTILITY PROTEIN SWRD"/>
    <property type="match status" value="1"/>
</dbReference>
<keyword evidence="2" id="KW-1185">Reference proteome</keyword>
<organism evidence="1 2">
    <name type="scientific">Chryseomicrobium palamuruense</name>
    <dbReference type="NCBI Taxonomy" id="682973"/>
    <lineage>
        <taxon>Bacteria</taxon>
        <taxon>Bacillati</taxon>
        <taxon>Bacillota</taxon>
        <taxon>Bacilli</taxon>
        <taxon>Bacillales</taxon>
        <taxon>Caryophanaceae</taxon>
        <taxon>Chryseomicrobium</taxon>
    </lineage>
</organism>